<reference evidence="6" key="1">
    <citation type="submission" date="2019-01" db="EMBL/GenBank/DDBJ databases">
        <title>Gri0909 isolated from a small marine red alga.</title>
        <authorList>
            <person name="Kim J."/>
            <person name="Jeong S.E."/>
            <person name="Jeon C.O."/>
        </authorList>
    </citation>
    <scope>NUCLEOTIDE SEQUENCE [LARGE SCALE GENOMIC DNA]</scope>
    <source>
        <strain evidence="6">Gri0909</strain>
    </source>
</reference>
<dbReference type="Gene3D" id="3.30.70.270">
    <property type="match status" value="1"/>
</dbReference>
<dbReference type="PANTHER" id="PTHR45138:SF9">
    <property type="entry name" value="DIGUANYLATE CYCLASE DGCM-RELATED"/>
    <property type="match status" value="1"/>
</dbReference>
<keyword evidence="3" id="KW-0472">Membrane</keyword>
<feature type="transmembrane region" description="Helical" evidence="3">
    <location>
        <begin position="26"/>
        <end position="47"/>
    </location>
</feature>
<dbReference type="InterPro" id="IPR000160">
    <property type="entry name" value="GGDEF_dom"/>
</dbReference>
<protein>
    <recommendedName>
        <fullName evidence="1">diguanylate cyclase</fullName>
        <ecNumber evidence="1">2.7.7.65</ecNumber>
    </recommendedName>
</protein>
<keyword evidence="3" id="KW-1133">Transmembrane helix</keyword>
<dbReference type="CDD" id="cd01949">
    <property type="entry name" value="GGDEF"/>
    <property type="match status" value="1"/>
</dbReference>
<dbReference type="RefSeq" id="WP_127763731.1">
    <property type="nucleotide sequence ID" value="NZ_SADE01000001.1"/>
</dbReference>
<accession>A0A3S3UQR4</accession>
<dbReference type="SMART" id="SM00267">
    <property type="entry name" value="GGDEF"/>
    <property type="match status" value="1"/>
</dbReference>
<keyword evidence="3" id="KW-0812">Transmembrane</keyword>
<dbReference type="Proteomes" id="UP000287447">
    <property type="component" value="Unassembled WGS sequence"/>
</dbReference>
<sequence length="370" mass="39996">MGTIQDLQRQATDAIAPQSGALDQRLLCYVLSAGTVLCALIVCLALVSGFFLIPTLIALAAMTHLGGLFIYYRSHLGSRWPLWSFLIVNSGLLLLDFHLSGWRNSIALPAMIVMTGFLPLISSPKQLPFTLASAFAMFAAMSVMVGLTEFEAQRQAQIRIFEHLLLALGLTAITAVTKATYDKARRQAETLATTDPLTGILNRRAFLEAAEAVHRNAFRAGTEYCIISLDIDHFKQINDTFGHAAGDTVLIALCDLVQNLKRAVDVWGRVGGEEFALAVPATGKEGGLHFAEKIRTEICRTIKMHEGSDTAVTVSIGVATGGHVEEPIDAVIERADQALYSAKNGGRNKVVFQPLRTDPAHGEVRVAAAQ</sequence>
<dbReference type="GO" id="GO:1902201">
    <property type="term" value="P:negative regulation of bacterial-type flagellum-dependent cell motility"/>
    <property type="evidence" value="ECO:0007669"/>
    <property type="project" value="TreeGrafter"/>
</dbReference>
<feature type="domain" description="GGDEF" evidence="4">
    <location>
        <begin position="222"/>
        <end position="355"/>
    </location>
</feature>
<feature type="transmembrane region" description="Helical" evidence="3">
    <location>
        <begin position="80"/>
        <end position="99"/>
    </location>
</feature>
<dbReference type="OrthoDB" id="9812260at2"/>
<name>A0A3S3UQR4_9PROT</name>
<feature type="transmembrane region" description="Helical" evidence="3">
    <location>
        <begin position="53"/>
        <end position="73"/>
    </location>
</feature>
<feature type="transmembrane region" description="Helical" evidence="3">
    <location>
        <begin position="129"/>
        <end position="148"/>
    </location>
</feature>
<gene>
    <name evidence="5" type="ORF">EOI86_03455</name>
</gene>
<evidence type="ECO:0000256" key="2">
    <source>
        <dbReference type="ARBA" id="ARBA00034247"/>
    </source>
</evidence>
<proteinExistence type="predicted"/>
<organism evidence="5 6">
    <name type="scientific">Hwanghaeella grinnelliae</name>
    <dbReference type="NCBI Taxonomy" id="2500179"/>
    <lineage>
        <taxon>Bacteria</taxon>
        <taxon>Pseudomonadati</taxon>
        <taxon>Pseudomonadota</taxon>
        <taxon>Alphaproteobacteria</taxon>
        <taxon>Rhodospirillales</taxon>
        <taxon>Rhodospirillaceae</taxon>
        <taxon>Hwanghaeella</taxon>
    </lineage>
</organism>
<dbReference type="GO" id="GO:0043709">
    <property type="term" value="P:cell adhesion involved in single-species biofilm formation"/>
    <property type="evidence" value="ECO:0007669"/>
    <property type="project" value="TreeGrafter"/>
</dbReference>
<evidence type="ECO:0000313" key="5">
    <source>
        <dbReference type="EMBL" id="RVU38359.1"/>
    </source>
</evidence>
<dbReference type="EMBL" id="SADE01000001">
    <property type="protein sequence ID" value="RVU38359.1"/>
    <property type="molecule type" value="Genomic_DNA"/>
</dbReference>
<comment type="caution">
    <text evidence="5">The sequence shown here is derived from an EMBL/GenBank/DDBJ whole genome shotgun (WGS) entry which is preliminary data.</text>
</comment>
<dbReference type="NCBIfam" id="TIGR00254">
    <property type="entry name" value="GGDEF"/>
    <property type="match status" value="1"/>
</dbReference>
<dbReference type="InterPro" id="IPR050469">
    <property type="entry name" value="Diguanylate_Cyclase"/>
</dbReference>
<dbReference type="EC" id="2.7.7.65" evidence="1"/>
<dbReference type="InterPro" id="IPR043128">
    <property type="entry name" value="Rev_trsase/Diguanyl_cyclase"/>
</dbReference>
<dbReference type="InterPro" id="IPR029787">
    <property type="entry name" value="Nucleotide_cyclase"/>
</dbReference>
<comment type="catalytic activity">
    <reaction evidence="2">
        <text>2 GTP = 3',3'-c-di-GMP + 2 diphosphate</text>
        <dbReference type="Rhea" id="RHEA:24898"/>
        <dbReference type="ChEBI" id="CHEBI:33019"/>
        <dbReference type="ChEBI" id="CHEBI:37565"/>
        <dbReference type="ChEBI" id="CHEBI:58805"/>
        <dbReference type="EC" id="2.7.7.65"/>
    </reaction>
</comment>
<dbReference type="GO" id="GO:0052621">
    <property type="term" value="F:diguanylate cyclase activity"/>
    <property type="evidence" value="ECO:0007669"/>
    <property type="project" value="UniProtKB-EC"/>
</dbReference>
<evidence type="ECO:0000256" key="3">
    <source>
        <dbReference type="SAM" id="Phobius"/>
    </source>
</evidence>
<keyword evidence="6" id="KW-1185">Reference proteome</keyword>
<dbReference type="PANTHER" id="PTHR45138">
    <property type="entry name" value="REGULATORY COMPONENTS OF SENSORY TRANSDUCTION SYSTEM"/>
    <property type="match status" value="1"/>
</dbReference>
<dbReference type="FunFam" id="3.30.70.270:FF:000001">
    <property type="entry name" value="Diguanylate cyclase domain protein"/>
    <property type="match status" value="1"/>
</dbReference>
<dbReference type="Pfam" id="PF00990">
    <property type="entry name" value="GGDEF"/>
    <property type="match status" value="1"/>
</dbReference>
<evidence type="ECO:0000313" key="6">
    <source>
        <dbReference type="Proteomes" id="UP000287447"/>
    </source>
</evidence>
<feature type="transmembrane region" description="Helical" evidence="3">
    <location>
        <begin position="160"/>
        <end position="181"/>
    </location>
</feature>
<dbReference type="PROSITE" id="PS50887">
    <property type="entry name" value="GGDEF"/>
    <property type="match status" value="1"/>
</dbReference>
<evidence type="ECO:0000259" key="4">
    <source>
        <dbReference type="PROSITE" id="PS50887"/>
    </source>
</evidence>
<dbReference type="GO" id="GO:0005886">
    <property type="term" value="C:plasma membrane"/>
    <property type="evidence" value="ECO:0007669"/>
    <property type="project" value="TreeGrafter"/>
</dbReference>
<dbReference type="AlphaFoldDB" id="A0A3S3UQR4"/>
<dbReference type="SUPFAM" id="SSF55073">
    <property type="entry name" value="Nucleotide cyclase"/>
    <property type="match status" value="1"/>
</dbReference>
<evidence type="ECO:0000256" key="1">
    <source>
        <dbReference type="ARBA" id="ARBA00012528"/>
    </source>
</evidence>